<feature type="domain" description="PPAF-2-like Clip" evidence="1">
    <location>
        <begin position="67"/>
        <end position="109"/>
    </location>
</feature>
<evidence type="ECO:0000259" key="1">
    <source>
        <dbReference type="Pfam" id="PF18322"/>
    </source>
</evidence>
<organism evidence="2 3">
    <name type="scientific">Drosophila lebanonensis</name>
    <name type="common">Fruit fly</name>
    <name type="synonym">Scaptodrosophila lebanonensis</name>
    <dbReference type="NCBI Taxonomy" id="7225"/>
    <lineage>
        <taxon>Eukaryota</taxon>
        <taxon>Metazoa</taxon>
        <taxon>Ecdysozoa</taxon>
        <taxon>Arthropoda</taxon>
        <taxon>Hexapoda</taxon>
        <taxon>Insecta</taxon>
        <taxon>Pterygota</taxon>
        <taxon>Neoptera</taxon>
        <taxon>Endopterygota</taxon>
        <taxon>Diptera</taxon>
        <taxon>Brachycera</taxon>
        <taxon>Muscomorpha</taxon>
        <taxon>Ephydroidea</taxon>
        <taxon>Drosophilidae</taxon>
        <taxon>Scaptodrosophila</taxon>
    </lineage>
</organism>
<reference evidence="3" key="1">
    <citation type="submission" date="2025-08" db="UniProtKB">
        <authorList>
            <consortium name="RefSeq"/>
        </authorList>
    </citation>
    <scope>IDENTIFICATION</scope>
    <source>
        <strain evidence="3">11010-0011.00</strain>
        <tissue evidence="3">Whole body</tissue>
    </source>
</reference>
<dbReference type="GeneID" id="115624500"/>
<gene>
    <name evidence="3" type="primary">LOC115624500</name>
</gene>
<sequence>MQEIENTIVDVFDPLLKIILEGQSKSLKEHVYSNKAQCKDSNKPLNANPEIGAKPVTNEGSTTIQICKRNEKCVPRTNCVNGVINEYGEGLIDFRQSEICDSSAMKKCCTIPKQ</sequence>
<proteinExistence type="predicted"/>
<protein>
    <submittedName>
        <fullName evidence="3">Uncharacterized protein LOC115624500</fullName>
    </submittedName>
</protein>
<dbReference type="RefSeq" id="XP_030375064.1">
    <property type="nucleotide sequence ID" value="XM_030519204.1"/>
</dbReference>
<evidence type="ECO:0000313" key="2">
    <source>
        <dbReference type="Proteomes" id="UP000504634"/>
    </source>
</evidence>
<keyword evidence="2" id="KW-1185">Reference proteome</keyword>
<dbReference type="AlphaFoldDB" id="A0A6J2TGD9"/>
<dbReference type="Pfam" id="PF18322">
    <property type="entry name" value="CLIP_1"/>
    <property type="match status" value="1"/>
</dbReference>
<name>A0A6J2TGD9_DROLE</name>
<dbReference type="InterPro" id="IPR041515">
    <property type="entry name" value="PPAF-2-like_Clip"/>
</dbReference>
<evidence type="ECO:0000313" key="3">
    <source>
        <dbReference type="RefSeq" id="XP_030375064.1"/>
    </source>
</evidence>
<dbReference type="Proteomes" id="UP000504634">
    <property type="component" value="Unplaced"/>
</dbReference>
<accession>A0A6J2TGD9</accession>